<evidence type="ECO:0000256" key="3">
    <source>
        <dbReference type="ARBA" id="ARBA00023315"/>
    </source>
</evidence>
<keyword evidence="3" id="KW-0012">Acyltransferase</keyword>
<keyword evidence="2" id="KW-0808">Transferase</keyword>
<dbReference type="PANTHER" id="PTHR31623">
    <property type="entry name" value="F21J9.9"/>
    <property type="match status" value="1"/>
</dbReference>
<accession>A0A6P3ZP11</accession>
<gene>
    <name evidence="5" type="primary">LOC107416743</name>
</gene>
<dbReference type="InParanoid" id="A0A6P3ZP11"/>
<keyword evidence="4" id="KW-1185">Reference proteome</keyword>
<dbReference type="KEGG" id="zju:107416743"/>
<evidence type="ECO:0000256" key="1">
    <source>
        <dbReference type="ARBA" id="ARBA00009861"/>
    </source>
</evidence>
<evidence type="ECO:0000256" key="2">
    <source>
        <dbReference type="ARBA" id="ARBA00022679"/>
    </source>
</evidence>
<protein>
    <submittedName>
        <fullName evidence="5">Stemmadenine O-acetyltransferase</fullName>
    </submittedName>
</protein>
<dbReference type="RefSeq" id="XP_015880757.1">
    <property type="nucleotide sequence ID" value="XM_016025271.1"/>
</dbReference>
<evidence type="ECO:0000313" key="4">
    <source>
        <dbReference type="Proteomes" id="UP001652623"/>
    </source>
</evidence>
<evidence type="ECO:0000313" key="5">
    <source>
        <dbReference type="RefSeq" id="XP_015880757.1"/>
    </source>
</evidence>
<dbReference type="PANTHER" id="PTHR31623:SF17">
    <property type="entry name" value="F21J9.9"/>
    <property type="match status" value="1"/>
</dbReference>
<sequence>MEGDEIVSRETIKPFSQTIGDHPKGFKLCQFDQMALPVYIPVVLFYNKIDIAADQVKQRLKKSLSEALTVFYPFAGRIESDNTSIKFDEEHDYGAHYIEARFDSPLSTFLHQPDVEVLRQFLPIEVESPKATTTPLLLVQLGFFPCGGMAIGLCMSHKLADLVTLCTFIRVWTSMALGHAHTQLPIVDFETASSHFPPTDHATVPEPPPMALNWPAKCVTKRFVFDGLNIAALKAEAVSETVQRPSRVEVVSALLWRCASRSSLSKHSIMVQFVNIRKRVESPSLENTMGNLVHYFGTDIEGIDKMELKEVVARLRKRIVEAGDNLTKALGMGTPLEMIDDEYKKEMRNKYGSKLLDIKLYLCSSWCNLRLYDHADFGWGKPIYLFTAGSSKKNFFRLMDTKDGDGVEAWVSLSEDEMALLERDPELLKFASFNPSALES</sequence>
<dbReference type="GeneID" id="107416743"/>
<proteinExistence type="inferred from homology"/>
<organism evidence="4 5">
    <name type="scientific">Ziziphus jujuba</name>
    <name type="common">Chinese jujube</name>
    <name type="synonym">Ziziphus sativa</name>
    <dbReference type="NCBI Taxonomy" id="326968"/>
    <lineage>
        <taxon>Eukaryota</taxon>
        <taxon>Viridiplantae</taxon>
        <taxon>Streptophyta</taxon>
        <taxon>Embryophyta</taxon>
        <taxon>Tracheophyta</taxon>
        <taxon>Spermatophyta</taxon>
        <taxon>Magnoliopsida</taxon>
        <taxon>eudicotyledons</taxon>
        <taxon>Gunneridae</taxon>
        <taxon>Pentapetalae</taxon>
        <taxon>rosids</taxon>
        <taxon>fabids</taxon>
        <taxon>Rosales</taxon>
        <taxon>Rhamnaceae</taxon>
        <taxon>Paliureae</taxon>
        <taxon>Ziziphus</taxon>
    </lineage>
</organism>
<dbReference type="GO" id="GO:0016746">
    <property type="term" value="F:acyltransferase activity"/>
    <property type="evidence" value="ECO:0007669"/>
    <property type="project" value="UniProtKB-KW"/>
</dbReference>
<dbReference type="InterPro" id="IPR023213">
    <property type="entry name" value="CAT-like_dom_sf"/>
</dbReference>
<name>A0A6P3ZP11_ZIZJJ</name>
<dbReference type="Proteomes" id="UP001652623">
    <property type="component" value="Chromosome 4"/>
</dbReference>
<reference evidence="5" key="1">
    <citation type="submission" date="2025-08" db="UniProtKB">
        <authorList>
            <consortium name="RefSeq"/>
        </authorList>
    </citation>
    <scope>IDENTIFICATION</scope>
    <source>
        <tissue evidence="5">Seedling</tissue>
    </source>
</reference>
<dbReference type="Gene3D" id="3.30.559.10">
    <property type="entry name" value="Chloramphenicol acetyltransferase-like domain"/>
    <property type="match status" value="2"/>
</dbReference>
<comment type="similarity">
    <text evidence="1">Belongs to the plant acyltransferase family.</text>
</comment>
<dbReference type="Pfam" id="PF02458">
    <property type="entry name" value="Transferase"/>
    <property type="match status" value="1"/>
</dbReference>
<dbReference type="AlphaFoldDB" id="A0A6P3ZP11"/>